<evidence type="ECO:0000256" key="1">
    <source>
        <dbReference type="SAM" id="MobiDB-lite"/>
    </source>
</evidence>
<protein>
    <submittedName>
        <fullName evidence="2">Uncharacterized protein</fullName>
    </submittedName>
</protein>
<feature type="region of interest" description="Disordered" evidence="1">
    <location>
        <begin position="128"/>
        <end position="151"/>
    </location>
</feature>
<gene>
    <name evidence="2" type="ORF">QBC33DRAFT_585033</name>
</gene>
<dbReference type="Proteomes" id="UP001244011">
    <property type="component" value="Unassembled WGS sequence"/>
</dbReference>
<proteinExistence type="predicted"/>
<sequence length="334" mass="36812">MAESSTTLNVQEWKEITFEQQTPQDDDAATGLDLEVPLVLDKLKEQQLGSSEYRNTAKKHLHEPRSLVAAYDSRHFYFHVHFSHATYGLYRSKPACLVVLDLSFQKRGKSFSRFQAAEVDIEFRDAPLTPTATKTSGGAHGSDSEDVDDDDDDLQPTVLAYEPRLFYGPVDVEKGSAHATAKLGLTPPGGIAALGLELGRQFHYPEEGFFKAHGTLCDNPQSRVHLSLSENALRRSGIREEVSAALVVGYVPGRRFSARVTVRADLYLNPLTPVCGEKDEPIYFDPESMMASAGGSKRAKTVPGVEGDLDNVNLLQKLTRLGQYGGVFIREIDP</sequence>
<name>A0AAJ0FH03_9PEZI</name>
<keyword evidence="3" id="KW-1185">Reference proteome</keyword>
<evidence type="ECO:0000313" key="2">
    <source>
        <dbReference type="EMBL" id="KAK1768116.1"/>
    </source>
</evidence>
<dbReference type="AlphaFoldDB" id="A0AAJ0FH03"/>
<dbReference type="EMBL" id="MU839006">
    <property type="protein sequence ID" value="KAK1768116.1"/>
    <property type="molecule type" value="Genomic_DNA"/>
</dbReference>
<comment type="caution">
    <text evidence="2">The sequence shown here is derived from an EMBL/GenBank/DDBJ whole genome shotgun (WGS) entry which is preliminary data.</text>
</comment>
<dbReference type="GeneID" id="85314609"/>
<evidence type="ECO:0000313" key="3">
    <source>
        <dbReference type="Proteomes" id="UP001244011"/>
    </source>
</evidence>
<accession>A0AAJ0FH03</accession>
<dbReference type="RefSeq" id="XP_060284329.1">
    <property type="nucleotide sequence ID" value="XM_060431422.1"/>
</dbReference>
<reference evidence="2" key="1">
    <citation type="submission" date="2023-06" db="EMBL/GenBank/DDBJ databases">
        <title>Genome-scale phylogeny and comparative genomics of the fungal order Sordariales.</title>
        <authorList>
            <consortium name="Lawrence Berkeley National Laboratory"/>
            <person name="Hensen N."/>
            <person name="Bonometti L."/>
            <person name="Westerberg I."/>
            <person name="Brannstrom I.O."/>
            <person name="Guillou S."/>
            <person name="Cros-Aarteil S."/>
            <person name="Calhoun S."/>
            <person name="Haridas S."/>
            <person name="Kuo A."/>
            <person name="Mondo S."/>
            <person name="Pangilinan J."/>
            <person name="Riley R."/>
            <person name="Labutti K."/>
            <person name="Andreopoulos B."/>
            <person name="Lipzen A."/>
            <person name="Chen C."/>
            <person name="Yanf M."/>
            <person name="Daum C."/>
            <person name="Ng V."/>
            <person name="Clum A."/>
            <person name="Steindorff A."/>
            <person name="Ohm R."/>
            <person name="Martin F."/>
            <person name="Silar P."/>
            <person name="Natvig D."/>
            <person name="Lalanne C."/>
            <person name="Gautier V."/>
            <person name="Ament-Velasquez S.L."/>
            <person name="Kruys A."/>
            <person name="Hutchinson M.I."/>
            <person name="Powell A.J."/>
            <person name="Barry K."/>
            <person name="Miller A.N."/>
            <person name="Grigoriev I.V."/>
            <person name="Debuchy R."/>
            <person name="Gladieux P."/>
            <person name="Thoren M.H."/>
            <person name="Johannesson H."/>
        </authorList>
    </citation>
    <scope>NUCLEOTIDE SEQUENCE</scope>
    <source>
        <strain evidence="2">8032-3</strain>
    </source>
</reference>
<organism evidence="2 3">
    <name type="scientific">Phialemonium atrogriseum</name>
    <dbReference type="NCBI Taxonomy" id="1093897"/>
    <lineage>
        <taxon>Eukaryota</taxon>
        <taxon>Fungi</taxon>
        <taxon>Dikarya</taxon>
        <taxon>Ascomycota</taxon>
        <taxon>Pezizomycotina</taxon>
        <taxon>Sordariomycetes</taxon>
        <taxon>Sordariomycetidae</taxon>
        <taxon>Cephalothecales</taxon>
        <taxon>Cephalothecaceae</taxon>
        <taxon>Phialemonium</taxon>
    </lineage>
</organism>